<keyword evidence="8" id="KW-1185">Reference proteome</keyword>
<evidence type="ECO:0000259" key="5">
    <source>
        <dbReference type="Pfam" id="PF16206"/>
    </source>
</evidence>
<dbReference type="InterPro" id="IPR032691">
    <property type="entry name" value="Mon2/Sec7/BIG1-like_HUS"/>
</dbReference>
<gene>
    <name evidence="7" type="ORF">CLIB1423_03S01684</name>
</gene>
<feature type="domain" description="Mon2/Sec7/BIG1-like HUS" evidence="4">
    <location>
        <begin position="217"/>
        <end position="400"/>
    </location>
</feature>
<keyword evidence="1" id="KW-0813">Transport</keyword>
<evidence type="ECO:0000256" key="3">
    <source>
        <dbReference type="SAM" id="MobiDB-lite"/>
    </source>
</evidence>
<sequence>MSSVQQLVTDLSNLSTEAKRRNNDVKSACDRASSLLKAQYGTQSKKNIGDPDFLPSSEHRKEIVMPFITSLLAGNAKFATISIPVLHRLILYKIIPKDMIDVLLESLSEASNLAIDIQLRILQCLPNVMQSYNEKLRGGLLLSLLSICSNLTTNNKSTVVINTASATLQQLFSFIYDSIRDRKPDNENEKKDDDKSESFSVAIDNDQEITLDSFSFEGFKIFNDLCRLASNETPEYLPTNMYISSLQVLELIENIVANHKEIFQTHEELGFLLRQKVIPKLLRSLNESNSGTPTSSFPVTVRVMRIIQVLLSSDLLDVVELESEVILSYLNHILRTSGQSQGVNRQAVDSRTSTHDAALHYAGDYSEVLVLEVYRNLFQDFKFVKSIFEKFDNHSEAKDIIQEFLSIISSSLQKNKNITQTEILQPVDNNTSNITNISRHSNMKISVLDHLDKLEAPTNIPATYSAYLILNFVTIISDGVAKFVANLSSQDQNPKTLELDVESISTFIEAIYPDLSHIIELFIYTGMDNENFHGLIRAVQKFTHTTGLLGLGGLRDGLLEIISKSIIQNVEQNSKVSSSLQYQSQSQIAPKSEQKTQNTDKSSMSDDNLSGFLSIGESIAETLGIQEKTQVDTSSITTRPRKFNSRHVTCFRALVNLAVSLGSTLDESWDIIWITFQWCDYFIYGPDDPKMGNGGKIKSKEELNPKLSHNDFYNMENSRRKFYESIHDYQIDSFFNLIEALANLTNSDSNGKFICPFNRSYFMKQVVKISSIDPIKFYLQNNDKTWTLLNTYFIDNIINRSKHNNLRIQAVQMFNTVIQSTTTEGFAAKDVSINQITASKSLEALSQLLESMFELGKPQELLGINCEIEIHLSVLTTLHQLIDKYDKFYQNSWDIVFKILNTPFQSKLGSNNKKSLLDSSFDTLKLILDEFIFSLPFAQLKILIDTLYNFCKQEGDLNISFSAVSYFWLIGDSIKKQMKIDKSLEDSSAESPIHEERLISLINDSAENKYDLLDVYLLLTLSKISNDSRAQVRDGAIKTFFQIIDVHGNLFTSRYWKLVYELVLPNFLKLELNLQDSKFNKKEWIESLNLILSGLVSLYSTYLVSEEENTQAENIFYWKGLVEYFKSLLSMKWIDLNVLIFKSFKDCLIPMNDVNKEKEGICEILFQFWINVPIEYDFINPLYQESLTKLMICFPSLYELMHHKLSPDDVQKFLTNFTSCARYPVLQDNFLDNTRPSKLQSAIYENFVSLKKINNDEATSSLIIQSLSNIIIFPFATRARIEQKIGPTLQGKPLKTPTFIAISTLSLRLLNENLESFGNFKRLIEDKGILKLMKSLLEIVNVKFEGSNPDEPLWIEANDVLKKTIRKVMNCTSSETKGEGEAGISVELWKLILTAIKLSFNTENPKYENSNIEQYYSLKDIVFPRFTEANTSTALIEDFIEDLYKNSFLFSENELEKSLSSNSSSILDYSEKLYQFDFEEFFGTTEPINISKRKKTAAVCLRELIKFASSPEVNGESNVLKEKSLEYFVCRSSFCLRRFISDESLLYRAPLPQVQQDELLIVVEGILQVDQHLSLKSDQSNNIRKLCPLLVKSVPYSSRIPGLSTLIEKVLLNLNK</sequence>
<protein>
    <submittedName>
        <fullName evidence="7">Protein Mon2p</fullName>
    </submittedName>
</protein>
<evidence type="ECO:0000259" key="4">
    <source>
        <dbReference type="Pfam" id="PF12783"/>
    </source>
</evidence>
<dbReference type="InterPro" id="IPR032817">
    <property type="entry name" value="Mon2_C"/>
</dbReference>
<name>A0A9P0QMM0_9ASCO</name>
<dbReference type="Pfam" id="PF16206">
    <property type="entry name" value="Mon2_C"/>
    <property type="match status" value="1"/>
</dbReference>
<organism evidence="7 8">
    <name type="scientific">[Candida] railenensis</name>
    <dbReference type="NCBI Taxonomy" id="45579"/>
    <lineage>
        <taxon>Eukaryota</taxon>
        <taxon>Fungi</taxon>
        <taxon>Dikarya</taxon>
        <taxon>Ascomycota</taxon>
        <taxon>Saccharomycotina</taxon>
        <taxon>Pichiomycetes</taxon>
        <taxon>Debaryomycetaceae</taxon>
        <taxon>Kurtzmaniella</taxon>
    </lineage>
</organism>
<dbReference type="OrthoDB" id="294853at2759"/>
<feature type="region of interest" description="Disordered" evidence="3">
    <location>
        <begin position="584"/>
        <end position="607"/>
    </location>
</feature>
<evidence type="ECO:0000256" key="1">
    <source>
        <dbReference type="ARBA" id="ARBA00022448"/>
    </source>
</evidence>
<evidence type="ECO:0000313" key="7">
    <source>
        <dbReference type="EMBL" id="CAH2351234.1"/>
    </source>
</evidence>
<feature type="domain" description="Mon2/Sec7/BIG1-like dimerisation and cyclophilin-binding" evidence="6">
    <location>
        <begin position="3"/>
        <end position="179"/>
    </location>
</feature>
<dbReference type="Proteomes" id="UP000837801">
    <property type="component" value="Unassembled WGS sequence"/>
</dbReference>
<reference evidence="7" key="1">
    <citation type="submission" date="2022-03" db="EMBL/GenBank/DDBJ databases">
        <authorList>
            <person name="Legras J.-L."/>
            <person name="Devillers H."/>
            <person name="Grondin C."/>
        </authorList>
    </citation>
    <scope>NUCLEOTIDE SEQUENCE</scope>
    <source>
        <strain evidence="7">CLIB 1423</strain>
    </source>
</reference>
<accession>A0A9P0QMM0</accession>
<dbReference type="Pfam" id="PF12783">
    <property type="entry name" value="Sec7-like_HUS"/>
    <property type="match status" value="1"/>
</dbReference>
<dbReference type="Pfam" id="PF16213">
    <property type="entry name" value="DCB"/>
    <property type="match status" value="1"/>
</dbReference>
<evidence type="ECO:0000313" key="8">
    <source>
        <dbReference type="Proteomes" id="UP000837801"/>
    </source>
</evidence>
<evidence type="ECO:0000259" key="6">
    <source>
        <dbReference type="Pfam" id="PF16213"/>
    </source>
</evidence>
<proteinExistence type="predicted"/>
<feature type="compositionally biased region" description="Polar residues" evidence="3">
    <location>
        <begin position="595"/>
        <end position="607"/>
    </location>
</feature>
<evidence type="ECO:0000256" key="2">
    <source>
        <dbReference type="ARBA" id="ARBA00022927"/>
    </source>
</evidence>
<dbReference type="GO" id="GO:0015031">
    <property type="term" value="P:protein transport"/>
    <property type="evidence" value="ECO:0007669"/>
    <property type="project" value="UniProtKB-KW"/>
</dbReference>
<feature type="domain" description="Mon2 C-terminal" evidence="5">
    <location>
        <begin position="930"/>
        <end position="1087"/>
    </location>
</feature>
<dbReference type="EMBL" id="CAKXYY010000003">
    <property type="protein sequence ID" value="CAH2351234.1"/>
    <property type="molecule type" value="Genomic_DNA"/>
</dbReference>
<dbReference type="InterPro" id="IPR032629">
    <property type="entry name" value="DCB_dom"/>
</dbReference>
<dbReference type="GO" id="GO:0005794">
    <property type="term" value="C:Golgi apparatus"/>
    <property type="evidence" value="ECO:0007669"/>
    <property type="project" value="UniProtKB-ARBA"/>
</dbReference>
<keyword evidence="2" id="KW-0653">Protein transport</keyword>
<comment type="caution">
    <text evidence="7">The sequence shown here is derived from an EMBL/GenBank/DDBJ whole genome shotgun (WGS) entry which is preliminary data.</text>
</comment>